<dbReference type="Gene3D" id="3.40.50.10490">
    <property type="entry name" value="Glucose-6-phosphate isomerase like protein, domain 1"/>
    <property type="match status" value="1"/>
</dbReference>
<evidence type="ECO:0000256" key="2">
    <source>
        <dbReference type="ARBA" id="ARBA00023125"/>
    </source>
</evidence>
<dbReference type="PANTHER" id="PTHR30514:SF1">
    <property type="entry name" value="HTH-TYPE TRANSCRIPTIONAL REGULATOR HEXR-RELATED"/>
    <property type="match status" value="1"/>
</dbReference>
<feature type="domain" description="HTH rpiR-type" evidence="4">
    <location>
        <begin position="1"/>
        <end position="77"/>
    </location>
</feature>
<evidence type="ECO:0000313" key="6">
    <source>
        <dbReference type="EMBL" id="AMX83860.1"/>
    </source>
</evidence>
<dbReference type="InterPro" id="IPR009057">
    <property type="entry name" value="Homeodomain-like_sf"/>
</dbReference>
<dbReference type="Proteomes" id="UP000076226">
    <property type="component" value="Chromosome"/>
</dbReference>
<dbReference type="Pfam" id="PF01418">
    <property type="entry name" value="HTH_6"/>
    <property type="match status" value="1"/>
</dbReference>
<dbReference type="SUPFAM" id="SSF46689">
    <property type="entry name" value="Homeodomain-like"/>
    <property type="match status" value="1"/>
</dbReference>
<evidence type="ECO:0000256" key="1">
    <source>
        <dbReference type="ARBA" id="ARBA00023015"/>
    </source>
</evidence>
<gene>
    <name evidence="6" type="ORF">GS3922_09405</name>
</gene>
<dbReference type="InterPro" id="IPR047640">
    <property type="entry name" value="RpiR-like"/>
</dbReference>
<proteinExistence type="predicted"/>
<keyword evidence="2" id="KW-0238">DNA-binding</keyword>
<dbReference type="InterPro" id="IPR000281">
    <property type="entry name" value="HTH_RpiR"/>
</dbReference>
<dbReference type="EMBL" id="CP014342">
    <property type="protein sequence ID" value="AMX83860.1"/>
    <property type="molecule type" value="Genomic_DNA"/>
</dbReference>
<reference evidence="6 7" key="1">
    <citation type="submission" date="2016-02" db="EMBL/GenBank/DDBJ databases">
        <title>Complete genome sequence of Geobacillus subterraneus KCTC 3922T.</title>
        <authorList>
            <person name="Lee D.-W."/>
            <person name="Lee Y.-J."/>
            <person name="Lee S.-J."/>
            <person name="Park G.-S."/>
            <person name="Lee S.-J."/>
            <person name="Shin J.-H."/>
        </authorList>
    </citation>
    <scope>NUCLEOTIDE SEQUENCE [LARGE SCALE GENOMIC DNA]</scope>
    <source>
        <strain evidence="6 7">KCTC 3922</strain>
    </source>
</reference>
<dbReference type="InterPro" id="IPR035472">
    <property type="entry name" value="RpiR-like_SIS"/>
</dbReference>
<evidence type="ECO:0000259" key="4">
    <source>
        <dbReference type="PROSITE" id="PS51071"/>
    </source>
</evidence>
<evidence type="ECO:0000313" key="7">
    <source>
        <dbReference type="Proteomes" id="UP000076226"/>
    </source>
</evidence>
<name>A0ABM6AC64_9BACL</name>
<dbReference type="InterPro" id="IPR001347">
    <property type="entry name" value="SIS_dom"/>
</dbReference>
<dbReference type="Gene3D" id="1.10.10.10">
    <property type="entry name" value="Winged helix-like DNA-binding domain superfamily/Winged helix DNA-binding domain"/>
    <property type="match status" value="1"/>
</dbReference>
<dbReference type="InterPro" id="IPR046348">
    <property type="entry name" value="SIS_dom_sf"/>
</dbReference>
<sequence>MRFDERVRLYADKLNDTDDQIVDYIMEHRDEIADIPIQKMAEALYTVPNTIVRFAKKLGYKGFAELKAALALERRAEAAIKADGKTAIEKTKELIDEQLIEDAVRKLHEAKHVFFYGIGDSAYFCEMMAKHLRCVGKPADFFVQRHDMLYNADRCGEKDVVFVISVSGETKQVLEAVAAAKQNGAFVISLTHFSPNSLADLADFRLYCWAPKQFLNKYDVTDRTSLYLVLRALSERYWQKYGGCV</sequence>
<protein>
    <submittedName>
        <fullName evidence="6">RpiR family transcriptional regulator</fullName>
    </submittedName>
</protein>
<evidence type="ECO:0000259" key="5">
    <source>
        <dbReference type="PROSITE" id="PS51464"/>
    </source>
</evidence>
<accession>A0ABM6AC64</accession>
<keyword evidence="1" id="KW-0805">Transcription regulation</keyword>
<dbReference type="PROSITE" id="PS51464">
    <property type="entry name" value="SIS"/>
    <property type="match status" value="1"/>
</dbReference>
<feature type="domain" description="SIS" evidence="5">
    <location>
        <begin position="103"/>
        <end position="243"/>
    </location>
</feature>
<evidence type="ECO:0000256" key="3">
    <source>
        <dbReference type="ARBA" id="ARBA00023163"/>
    </source>
</evidence>
<keyword evidence="3" id="KW-0804">Transcription</keyword>
<dbReference type="SUPFAM" id="SSF53697">
    <property type="entry name" value="SIS domain"/>
    <property type="match status" value="1"/>
</dbReference>
<dbReference type="PROSITE" id="PS51071">
    <property type="entry name" value="HTH_RPIR"/>
    <property type="match status" value="1"/>
</dbReference>
<dbReference type="Pfam" id="PF01380">
    <property type="entry name" value="SIS"/>
    <property type="match status" value="1"/>
</dbReference>
<dbReference type="InterPro" id="IPR036388">
    <property type="entry name" value="WH-like_DNA-bd_sf"/>
</dbReference>
<dbReference type="PANTHER" id="PTHR30514">
    <property type="entry name" value="GLUCOKINASE"/>
    <property type="match status" value="1"/>
</dbReference>
<organism evidence="6 7">
    <name type="scientific">Geobacillus subterraneus</name>
    <dbReference type="NCBI Taxonomy" id="129338"/>
    <lineage>
        <taxon>Bacteria</taxon>
        <taxon>Bacillati</taxon>
        <taxon>Bacillota</taxon>
        <taxon>Bacilli</taxon>
        <taxon>Bacillales</taxon>
        <taxon>Anoxybacillaceae</taxon>
        <taxon>Geobacillus</taxon>
    </lineage>
</organism>
<keyword evidence="7" id="KW-1185">Reference proteome</keyword>
<dbReference type="CDD" id="cd05013">
    <property type="entry name" value="SIS_RpiR"/>
    <property type="match status" value="1"/>
</dbReference>
<dbReference type="RefSeq" id="WP_033011117.1">
    <property type="nucleotide sequence ID" value="NZ_CP014342.1"/>
</dbReference>